<keyword evidence="3" id="KW-0378">Hydrolase</keyword>
<dbReference type="PANTHER" id="PTHR30471">
    <property type="entry name" value="DNA REPAIR PROTEIN RADC"/>
    <property type="match status" value="1"/>
</dbReference>
<dbReference type="InterPro" id="IPR037518">
    <property type="entry name" value="MPN"/>
</dbReference>
<feature type="domain" description="MPN" evidence="6">
    <location>
        <begin position="42"/>
        <end position="164"/>
    </location>
</feature>
<dbReference type="InterPro" id="IPR020891">
    <property type="entry name" value="UPF0758_CS"/>
</dbReference>
<evidence type="ECO:0000256" key="3">
    <source>
        <dbReference type="ARBA" id="ARBA00022801"/>
    </source>
</evidence>
<dbReference type="CDD" id="cd08071">
    <property type="entry name" value="MPN_DUF2466"/>
    <property type="match status" value="1"/>
</dbReference>
<evidence type="ECO:0000313" key="8">
    <source>
        <dbReference type="Proteomes" id="UP001220662"/>
    </source>
</evidence>
<name>A0AAW6P1G7_9PSED</name>
<sequence length="164" mass="18340">MNTKFKAGESVGTYIAEAPLTETDILTMAQHLARRRFRKGQPLQHPKAVFSYLQMLLQGYEHEVFALLLLDSKHRIIRFQELFRGTLDTTSVYAREVVKFALSYNAAAVILVHNHPSGDPQPSPSDYTLTTRLKQALDLVGIRTLDHVVVAGEGCVSLAEQGYL</sequence>
<keyword evidence="1" id="KW-0645">Protease</keyword>
<dbReference type="RefSeq" id="WP_276213680.1">
    <property type="nucleotide sequence ID" value="NZ_CP174502.1"/>
</dbReference>
<evidence type="ECO:0000256" key="4">
    <source>
        <dbReference type="ARBA" id="ARBA00022833"/>
    </source>
</evidence>
<accession>A0AAW6P1G7</accession>
<dbReference type="Gene3D" id="3.40.140.10">
    <property type="entry name" value="Cytidine Deaminase, domain 2"/>
    <property type="match status" value="1"/>
</dbReference>
<dbReference type="PROSITE" id="PS50249">
    <property type="entry name" value="MPN"/>
    <property type="match status" value="1"/>
</dbReference>
<keyword evidence="5" id="KW-0482">Metalloprotease</keyword>
<dbReference type="InterPro" id="IPR001405">
    <property type="entry name" value="UPF0758"/>
</dbReference>
<evidence type="ECO:0000256" key="5">
    <source>
        <dbReference type="ARBA" id="ARBA00023049"/>
    </source>
</evidence>
<dbReference type="SUPFAM" id="SSF102712">
    <property type="entry name" value="JAB1/MPN domain"/>
    <property type="match status" value="1"/>
</dbReference>
<organism evidence="7 8">
    <name type="scientific">Pseudomonas citronellolis</name>
    <dbReference type="NCBI Taxonomy" id="53408"/>
    <lineage>
        <taxon>Bacteria</taxon>
        <taxon>Pseudomonadati</taxon>
        <taxon>Pseudomonadota</taxon>
        <taxon>Gammaproteobacteria</taxon>
        <taxon>Pseudomonadales</taxon>
        <taxon>Pseudomonadaceae</taxon>
        <taxon>Pseudomonas</taxon>
    </lineage>
</organism>
<evidence type="ECO:0000256" key="1">
    <source>
        <dbReference type="ARBA" id="ARBA00022670"/>
    </source>
</evidence>
<evidence type="ECO:0000259" key="6">
    <source>
        <dbReference type="PROSITE" id="PS50249"/>
    </source>
</evidence>
<evidence type="ECO:0000313" key="7">
    <source>
        <dbReference type="EMBL" id="MDF3840530.1"/>
    </source>
</evidence>
<dbReference type="Proteomes" id="UP001220662">
    <property type="component" value="Unassembled WGS sequence"/>
</dbReference>
<keyword evidence="2" id="KW-0479">Metal-binding</keyword>
<comment type="caution">
    <text evidence="7">The sequence shown here is derived from an EMBL/GenBank/DDBJ whole genome shotgun (WGS) entry which is preliminary data.</text>
</comment>
<dbReference type="GO" id="GO:0006508">
    <property type="term" value="P:proteolysis"/>
    <property type="evidence" value="ECO:0007669"/>
    <property type="project" value="UniProtKB-KW"/>
</dbReference>
<dbReference type="GO" id="GO:0046872">
    <property type="term" value="F:metal ion binding"/>
    <property type="evidence" value="ECO:0007669"/>
    <property type="project" value="UniProtKB-KW"/>
</dbReference>
<dbReference type="Pfam" id="PF04002">
    <property type="entry name" value="RadC"/>
    <property type="match status" value="1"/>
</dbReference>
<protein>
    <submittedName>
        <fullName evidence="7">DNA repair protein RadC</fullName>
    </submittedName>
</protein>
<gene>
    <name evidence="7" type="primary">radC</name>
    <name evidence="7" type="ORF">P3W55_02290</name>
</gene>
<proteinExistence type="predicted"/>
<dbReference type="AlphaFoldDB" id="A0AAW6P1G7"/>
<keyword evidence="4" id="KW-0862">Zinc</keyword>
<reference evidence="7" key="1">
    <citation type="submission" date="2023-03" db="EMBL/GenBank/DDBJ databases">
        <title>Draft assemblies of triclosan tolerant bacteria isolated from returned activated sludge.</title>
        <authorList>
            <person name="Van Hamelsveld S."/>
        </authorList>
    </citation>
    <scope>NUCLEOTIDE SEQUENCE</scope>
    <source>
        <strain evidence="7">GW210015_S63</strain>
    </source>
</reference>
<dbReference type="PANTHER" id="PTHR30471:SF3">
    <property type="entry name" value="UPF0758 PROTEIN YEES-RELATED"/>
    <property type="match status" value="1"/>
</dbReference>
<evidence type="ECO:0000256" key="2">
    <source>
        <dbReference type="ARBA" id="ARBA00022723"/>
    </source>
</evidence>
<dbReference type="PROSITE" id="PS01302">
    <property type="entry name" value="UPF0758"/>
    <property type="match status" value="1"/>
</dbReference>
<dbReference type="EMBL" id="JARJLR010000046">
    <property type="protein sequence ID" value="MDF3840530.1"/>
    <property type="molecule type" value="Genomic_DNA"/>
</dbReference>
<dbReference type="NCBIfam" id="TIGR00608">
    <property type="entry name" value="radc"/>
    <property type="match status" value="1"/>
</dbReference>
<dbReference type="GO" id="GO:0008237">
    <property type="term" value="F:metallopeptidase activity"/>
    <property type="evidence" value="ECO:0007669"/>
    <property type="project" value="UniProtKB-KW"/>
</dbReference>
<dbReference type="InterPro" id="IPR025657">
    <property type="entry name" value="RadC_JAB"/>
</dbReference>